<organism evidence="4 5">
    <name type="scientific">Anaeramoeba ignava</name>
    <name type="common">Anaerobic marine amoeba</name>
    <dbReference type="NCBI Taxonomy" id="1746090"/>
    <lineage>
        <taxon>Eukaryota</taxon>
        <taxon>Metamonada</taxon>
        <taxon>Anaeramoebidae</taxon>
        <taxon>Anaeramoeba</taxon>
    </lineage>
</organism>
<evidence type="ECO:0000256" key="1">
    <source>
        <dbReference type="ARBA" id="ARBA00006499"/>
    </source>
</evidence>
<dbReference type="Pfam" id="PF02230">
    <property type="entry name" value="Abhydrolase_2"/>
    <property type="match status" value="1"/>
</dbReference>
<keyword evidence="5" id="KW-1185">Reference proteome</keyword>
<dbReference type="Gene3D" id="3.40.50.1820">
    <property type="entry name" value="alpha/beta hydrolase"/>
    <property type="match status" value="1"/>
</dbReference>
<dbReference type="PANTHER" id="PTHR10655:SF17">
    <property type="entry name" value="LYSOPHOSPHOLIPASE-LIKE PROTEIN 1"/>
    <property type="match status" value="1"/>
</dbReference>
<comment type="caution">
    <text evidence="4">The sequence shown here is derived from an EMBL/GenBank/DDBJ whole genome shotgun (WGS) entry which is preliminary data.</text>
</comment>
<dbReference type="OMA" id="WYDILAM"/>
<evidence type="ECO:0000256" key="2">
    <source>
        <dbReference type="ARBA" id="ARBA00022801"/>
    </source>
</evidence>
<dbReference type="GO" id="GO:0052689">
    <property type="term" value="F:carboxylic ester hydrolase activity"/>
    <property type="evidence" value="ECO:0007669"/>
    <property type="project" value="TreeGrafter"/>
</dbReference>
<keyword evidence="2" id="KW-0378">Hydrolase</keyword>
<comment type="similarity">
    <text evidence="1">Belongs to the AB hydrolase superfamily. AB hydrolase 2 family.</text>
</comment>
<reference evidence="4" key="1">
    <citation type="submission" date="2022-10" db="EMBL/GenBank/DDBJ databases">
        <title>Novel sulphate-reducing endosymbionts in the free-living metamonad Anaeramoeba.</title>
        <authorList>
            <person name="Jerlstrom-Hultqvist J."/>
            <person name="Cepicka I."/>
            <person name="Gallot-Lavallee L."/>
            <person name="Salas-Leiva D."/>
            <person name="Curtis B.A."/>
            <person name="Zahonova K."/>
            <person name="Pipaliya S."/>
            <person name="Dacks J."/>
            <person name="Roger A.J."/>
        </authorList>
    </citation>
    <scope>NUCLEOTIDE SEQUENCE</scope>
    <source>
        <strain evidence="4">BMAN</strain>
    </source>
</reference>
<evidence type="ECO:0000259" key="3">
    <source>
        <dbReference type="Pfam" id="PF02230"/>
    </source>
</evidence>
<dbReference type="GO" id="GO:0008474">
    <property type="term" value="F:palmitoyl-(protein) hydrolase activity"/>
    <property type="evidence" value="ECO:0007669"/>
    <property type="project" value="TreeGrafter"/>
</dbReference>
<dbReference type="SUPFAM" id="SSF53474">
    <property type="entry name" value="alpha/beta-Hydrolases"/>
    <property type="match status" value="1"/>
</dbReference>
<dbReference type="InterPro" id="IPR050565">
    <property type="entry name" value="LYPA1-2/EST-like"/>
</dbReference>
<dbReference type="InterPro" id="IPR029058">
    <property type="entry name" value="AB_hydrolase_fold"/>
</dbReference>
<evidence type="ECO:0000313" key="5">
    <source>
        <dbReference type="Proteomes" id="UP001149090"/>
    </source>
</evidence>
<gene>
    <name evidence="4" type="ORF">M0811_05306</name>
</gene>
<protein>
    <submittedName>
        <fullName evidence="4">Lysophospholipase-related</fullName>
    </submittedName>
</protein>
<dbReference type="Proteomes" id="UP001149090">
    <property type="component" value="Unassembled WGS sequence"/>
</dbReference>
<name>A0A9Q0LT42_ANAIG</name>
<accession>A0A9Q0LT42</accession>
<sequence>MSSPITIENKEKADSTIFILHGLGDTGKGWVDVANIITEKFPKTKVILPTAPTRAVTANMGMEMPAWFDIYGFSETSKRDDDGIKKSSEILNKLIEEEVSKSKKIIIGGFSQGGVIALYTALFLTKVKLDGVIGLSCFVPVSKEKPQEILENNKETPFIICHGDSDSLIPLNWAERSAKFLQANDLDVKFNVYKNLPHGISEQVIDDVLNWLSKIL</sequence>
<proteinExistence type="inferred from homology"/>
<evidence type="ECO:0000313" key="4">
    <source>
        <dbReference type="EMBL" id="KAJ5078049.1"/>
    </source>
</evidence>
<dbReference type="InterPro" id="IPR003140">
    <property type="entry name" value="PLipase/COase/thioEstase"/>
</dbReference>
<feature type="domain" description="Phospholipase/carboxylesterase/thioesterase" evidence="3">
    <location>
        <begin position="5"/>
        <end position="215"/>
    </location>
</feature>
<dbReference type="OrthoDB" id="2418081at2759"/>
<dbReference type="EMBL" id="JAPDFW010000055">
    <property type="protein sequence ID" value="KAJ5078049.1"/>
    <property type="molecule type" value="Genomic_DNA"/>
</dbReference>
<dbReference type="AlphaFoldDB" id="A0A9Q0LT42"/>
<dbReference type="GO" id="GO:0005737">
    <property type="term" value="C:cytoplasm"/>
    <property type="evidence" value="ECO:0007669"/>
    <property type="project" value="TreeGrafter"/>
</dbReference>
<dbReference type="PANTHER" id="PTHR10655">
    <property type="entry name" value="LYSOPHOSPHOLIPASE-RELATED"/>
    <property type="match status" value="1"/>
</dbReference>